<protein>
    <submittedName>
        <fullName evidence="1">Uncharacterized protein</fullName>
    </submittedName>
</protein>
<organism evidence="1 2">
    <name type="scientific">Smittium mucronatum</name>
    <dbReference type="NCBI Taxonomy" id="133383"/>
    <lineage>
        <taxon>Eukaryota</taxon>
        <taxon>Fungi</taxon>
        <taxon>Fungi incertae sedis</taxon>
        <taxon>Zoopagomycota</taxon>
        <taxon>Kickxellomycotina</taxon>
        <taxon>Harpellomycetes</taxon>
        <taxon>Harpellales</taxon>
        <taxon>Legeriomycetaceae</taxon>
        <taxon>Smittium</taxon>
    </lineage>
</organism>
<dbReference type="Proteomes" id="UP000187455">
    <property type="component" value="Unassembled WGS sequence"/>
</dbReference>
<dbReference type="EMBL" id="LSSL01000543">
    <property type="protein sequence ID" value="OLY84312.1"/>
    <property type="molecule type" value="Genomic_DNA"/>
</dbReference>
<evidence type="ECO:0000313" key="1">
    <source>
        <dbReference type="EMBL" id="OLY84312.1"/>
    </source>
</evidence>
<evidence type="ECO:0000313" key="2">
    <source>
        <dbReference type="Proteomes" id="UP000187455"/>
    </source>
</evidence>
<name>A0A1R0H506_9FUNG</name>
<dbReference type="AlphaFoldDB" id="A0A1R0H506"/>
<gene>
    <name evidence="1" type="ORF">AYI68_g1526</name>
</gene>
<keyword evidence="2" id="KW-1185">Reference proteome</keyword>
<sequence>MYKISTKAFGMWCLPIYFSESDLHGYNGILCLALRELELNSIKSGNDRQDSDNSGQNSPFYSIHNSLKNPKEFLNSQLDSQNDFLILTQQENQNFDPDDSFNGLYTDPNASGKSLRYNINSAEKSLKEAIRLNPSGSMYMYFLLQIFLAKKEFNHAEIALDELLSKNPKDLISLKFALQVQKLLLIDLESKLALTRSSLSDFEKENLGFSESDISLSINSAKTKWSDLSKRILTIDPFADINNILLPFLIHCKDQNTESDLSEAIEILTTRIDYGIFNSPKNQSKTRQRPLEVPFFLVQIFFSRPIRVRKTW</sequence>
<proteinExistence type="predicted"/>
<accession>A0A1R0H506</accession>
<dbReference type="SUPFAM" id="SSF48452">
    <property type="entry name" value="TPR-like"/>
    <property type="match status" value="1"/>
</dbReference>
<reference evidence="1 2" key="1">
    <citation type="journal article" date="2016" name="Mol. Biol. Evol.">
        <title>Genome-Wide Survey of Gut Fungi (Harpellales) Reveals the First Horizontally Transferred Ubiquitin Gene from a Mosquito Host.</title>
        <authorList>
            <person name="Wang Y."/>
            <person name="White M.M."/>
            <person name="Kvist S."/>
            <person name="Moncalvo J.M."/>
        </authorList>
    </citation>
    <scope>NUCLEOTIDE SEQUENCE [LARGE SCALE GENOMIC DNA]</scope>
    <source>
        <strain evidence="1 2">ALG-7-W6</strain>
    </source>
</reference>
<comment type="caution">
    <text evidence="1">The sequence shown here is derived from an EMBL/GenBank/DDBJ whole genome shotgun (WGS) entry which is preliminary data.</text>
</comment>
<dbReference type="OrthoDB" id="10572223at2759"/>
<dbReference type="InterPro" id="IPR011990">
    <property type="entry name" value="TPR-like_helical_dom_sf"/>
</dbReference>